<accession>A0A0C3E4A8</accession>
<evidence type="ECO:0000313" key="2">
    <source>
        <dbReference type="Proteomes" id="UP000053989"/>
    </source>
</evidence>
<reference evidence="1 2" key="1">
    <citation type="submission" date="2014-04" db="EMBL/GenBank/DDBJ databases">
        <authorList>
            <consortium name="DOE Joint Genome Institute"/>
            <person name="Kuo A."/>
            <person name="Kohler A."/>
            <person name="Nagy L.G."/>
            <person name="Floudas D."/>
            <person name="Copeland A."/>
            <person name="Barry K.W."/>
            <person name="Cichocki N."/>
            <person name="Veneault-Fourrey C."/>
            <person name="LaButti K."/>
            <person name="Lindquist E.A."/>
            <person name="Lipzen A."/>
            <person name="Lundell T."/>
            <person name="Morin E."/>
            <person name="Murat C."/>
            <person name="Sun H."/>
            <person name="Tunlid A."/>
            <person name="Henrissat B."/>
            <person name="Grigoriev I.V."/>
            <person name="Hibbett D.S."/>
            <person name="Martin F."/>
            <person name="Nordberg H.P."/>
            <person name="Cantor M.N."/>
            <person name="Hua S.X."/>
        </authorList>
    </citation>
    <scope>NUCLEOTIDE SEQUENCE [LARGE SCALE GENOMIC DNA]</scope>
    <source>
        <strain evidence="1 2">Foug A</strain>
    </source>
</reference>
<evidence type="ECO:0000313" key="1">
    <source>
        <dbReference type="EMBL" id="KIM63299.1"/>
    </source>
</evidence>
<dbReference type="Proteomes" id="UP000053989">
    <property type="component" value="Unassembled WGS sequence"/>
</dbReference>
<name>A0A0C3E4A8_9AGAM</name>
<keyword evidence="2" id="KW-1185">Reference proteome</keyword>
<dbReference type="AlphaFoldDB" id="A0A0C3E4A8"/>
<gene>
    <name evidence="1" type="ORF">SCLCIDRAFT_24434</name>
</gene>
<organism evidence="1 2">
    <name type="scientific">Scleroderma citrinum Foug A</name>
    <dbReference type="NCBI Taxonomy" id="1036808"/>
    <lineage>
        <taxon>Eukaryota</taxon>
        <taxon>Fungi</taxon>
        <taxon>Dikarya</taxon>
        <taxon>Basidiomycota</taxon>
        <taxon>Agaricomycotina</taxon>
        <taxon>Agaricomycetes</taxon>
        <taxon>Agaricomycetidae</taxon>
        <taxon>Boletales</taxon>
        <taxon>Sclerodermatineae</taxon>
        <taxon>Sclerodermataceae</taxon>
        <taxon>Scleroderma</taxon>
    </lineage>
</organism>
<protein>
    <submittedName>
        <fullName evidence="1">Uncharacterized protein</fullName>
    </submittedName>
</protein>
<reference evidence="2" key="2">
    <citation type="submission" date="2015-01" db="EMBL/GenBank/DDBJ databases">
        <title>Evolutionary Origins and Diversification of the Mycorrhizal Mutualists.</title>
        <authorList>
            <consortium name="DOE Joint Genome Institute"/>
            <consortium name="Mycorrhizal Genomics Consortium"/>
            <person name="Kohler A."/>
            <person name="Kuo A."/>
            <person name="Nagy L.G."/>
            <person name="Floudas D."/>
            <person name="Copeland A."/>
            <person name="Barry K.W."/>
            <person name="Cichocki N."/>
            <person name="Veneault-Fourrey C."/>
            <person name="LaButti K."/>
            <person name="Lindquist E.A."/>
            <person name="Lipzen A."/>
            <person name="Lundell T."/>
            <person name="Morin E."/>
            <person name="Murat C."/>
            <person name="Riley R."/>
            <person name="Ohm R."/>
            <person name="Sun H."/>
            <person name="Tunlid A."/>
            <person name="Henrissat B."/>
            <person name="Grigoriev I.V."/>
            <person name="Hibbett D.S."/>
            <person name="Martin F."/>
        </authorList>
    </citation>
    <scope>NUCLEOTIDE SEQUENCE [LARGE SCALE GENOMIC DNA]</scope>
    <source>
        <strain evidence="2">Foug A</strain>
    </source>
</reference>
<dbReference type="EMBL" id="KN822036">
    <property type="protein sequence ID" value="KIM63299.1"/>
    <property type="molecule type" value="Genomic_DNA"/>
</dbReference>
<dbReference type="InParanoid" id="A0A0C3E4A8"/>
<dbReference type="HOGENOM" id="CLU_2639550_0_0_1"/>
<proteinExistence type="predicted"/>
<sequence>MNSLYQFENPARESIIHNIDACVLPPLVGTNPPGAVHLFNMVDKLNELYARYKERVVEIDAAKGQRFLWLAEAKKDD</sequence>